<feature type="compositionally biased region" description="Polar residues" evidence="1">
    <location>
        <begin position="1"/>
        <end position="11"/>
    </location>
</feature>
<dbReference type="PRINTS" id="PR00313">
    <property type="entry name" value="CABNDNGRPT"/>
</dbReference>
<comment type="caution">
    <text evidence="2">The sequence shown here is derived from an EMBL/GenBank/DDBJ whole genome shotgun (WGS) entry which is preliminary data.</text>
</comment>
<proteinExistence type="predicted"/>
<accession>A0A7V7PLY3</accession>
<feature type="region of interest" description="Disordered" evidence="1">
    <location>
        <begin position="1"/>
        <end position="30"/>
    </location>
</feature>
<keyword evidence="3" id="KW-1185">Reference proteome</keyword>
<evidence type="ECO:0000313" key="3">
    <source>
        <dbReference type="Proteomes" id="UP000432089"/>
    </source>
</evidence>
<dbReference type="AlphaFoldDB" id="A0A7V7PLY3"/>
<dbReference type="EMBL" id="VZDO01000015">
    <property type="protein sequence ID" value="KAB0677701.1"/>
    <property type="molecule type" value="Genomic_DNA"/>
</dbReference>
<feature type="region of interest" description="Disordered" evidence="1">
    <location>
        <begin position="58"/>
        <end position="94"/>
    </location>
</feature>
<feature type="compositionally biased region" description="Low complexity" evidence="1">
    <location>
        <begin position="12"/>
        <end position="30"/>
    </location>
</feature>
<name>A0A7V7PLY3_9HYPH</name>
<gene>
    <name evidence="2" type="ORF">F6X38_17090</name>
</gene>
<evidence type="ECO:0000313" key="2">
    <source>
        <dbReference type="EMBL" id="KAB0677701.1"/>
    </source>
</evidence>
<dbReference type="Proteomes" id="UP000432089">
    <property type="component" value="Unassembled WGS sequence"/>
</dbReference>
<sequence>MKSTKQCGSIGSRSAAMRRAAVSSETSTTASWRREMALTVSFGNGGNSKATNLTEANQLSGGQALNGQTVTTTEGPNGTNLPAGTASAGVAQVSGPGSLSGTGGSVAYEHNADGAWDFDVVGKWNSVKNAQASLTGDAHGEDVTFTDFVHVDINFGNATTASEINIFDVKRANVTTGVGNDTVNITLATNSQGWENVANVNAGDGNDTIKISAGSVSDSAKITDGHFTTAMIDGGAGNDTIDLSGVNLLAATVTGGTGNNTVTLGAGAEKVVYTDGEFLTVNGYGAGDSLDLGGKVAGVDYDIHIARNGDTVYEFDNGKITFHNGSPIIAA</sequence>
<reference evidence="2 3" key="1">
    <citation type="submission" date="2019-09" db="EMBL/GenBank/DDBJ databases">
        <title>YIM 132180 draft genome.</title>
        <authorList>
            <person name="Zhang K."/>
        </authorList>
    </citation>
    <scope>NUCLEOTIDE SEQUENCE [LARGE SCALE GENOMIC DNA]</scope>
    <source>
        <strain evidence="2 3">YIM 132180</strain>
    </source>
</reference>
<dbReference type="Gene3D" id="2.160.20.160">
    <property type="match status" value="1"/>
</dbReference>
<organism evidence="2 3">
    <name type="scientific">Plantimonas leprariae</name>
    <dbReference type="NCBI Taxonomy" id="2615207"/>
    <lineage>
        <taxon>Bacteria</taxon>
        <taxon>Pseudomonadati</taxon>
        <taxon>Pseudomonadota</taxon>
        <taxon>Alphaproteobacteria</taxon>
        <taxon>Hyphomicrobiales</taxon>
        <taxon>Aurantimonadaceae</taxon>
        <taxon>Plantimonas</taxon>
    </lineage>
</organism>
<feature type="compositionally biased region" description="Polar residues" evidence="1">
    <location>
        <begin position="58"/>
        <end position="82"/>
    </location>
</feature>
<protein>
    <submittedName>
        <fullName evidence="2">Rhizobiocin</fullName>
    </submittedName>
</protein>
<evidence type="ECO:0000256" key="1">
    <source>
        <dbReference type="SAM" id="MobiDB-lite"/>
    </source>
</evidence>